<feature type="compositionally biased region" description="Basic and acidic residues" evidence="1">
    <location>
        <begin position="327"/>
        <end position="343"/>
    </location>
</feature>
<feature type="compositionally biased region" description="Basic and acidic residues" evidence="1">
    <location>
        <begin position="472"/>
        <end position="489"/>
    </location>
</feature>
<keyword evidence="3" id="KW-1185">Reference proteome</keyword>
<feature type="compositionally biased region" description="Basic and acidic residues" evidence="1">
    <location>
        <begin position="889"/>
        <end position="900"/>
    </location>
</feature>
<feature type="compositionally biased region" description="Basic and acidic residues" evidence="1">
    <location>
        <begin position="717"/>
        <end position="730"/>
    </location>
</feature>
<feature type="compositionally biased region" description="Polar residues" evidence="1">
    <location>
        <begin position="159"/>
        <end position="179"/>
    </location>
</feature>
<feature type="compositionally biased region" description="Basic and acidic residues" evidence="1">
    <location>
        <begin position="775"/>
        <end position="785"/>
    </location>
</feature>
<feature type="compositionally biased region" description="Basic and acidic residues" evidence="1">
    <location>
        <begin position="261"/>
        <end position="281"/>
    </location>
</feature>
<dbReference type="Proteomes" id="UP000596742">
    <property type="component" value="Unassembled WGS sequence"/>
</dbReference>
<feature type="region of interest" description="Disordered" evidence="1">
    <location>
        <begin position="994"/>
        <end position="1017"/>
    </location>
</feature>
<feature type="compositionally biased region" description="Low complexity" evidence="1">
    <location>
        <begin position="697"/>
        <end position="713"/>
    </location>
</feature>
<reference evidence="2" key="1">
    <citation type="submission" date="2018-11" db="EMBL/GenBank/DDBJ databases">
        <authorList>
            <person name="Alioto T."/>
            <person name="Alioto T."/>
        </authorList>
    </citation>
    <scope>NUCLEOTIDE SEQUENCE</scope>
</reference>
<evidence type="ECO:0000256" key="1">
    <source>
        <dbReference type="SAM" id="MobiDB-lite"/>
    </source>
</evidence>
<accession>A0A8B6D5X3</accession>
<feature type="compositionally biased region" description="Basic and acidic residues" evidence="1">
    <location>
        <begin position="358"/>
        <end position="368"/>
    </location>
</feature>
<feature type="compositionally biased region" description="Basic and acidic residues" evidence="1">
    <location>
        <begin position="742"/>
        <end position="758"/>
    </location>
</feature>
<feature type="region of interest" description="Disordered" evidence="1">
    <location>
        <begin position="416"/>
        <end position="518"/>
    </location>
</feature>
<feature type="compositionally biased region" description="Basic and acidic residues" evidence="1">
    <location>
        <begin position="676"/>
        <end position="696"/>
    </location>
</feature>
<sequence length="1017" mass="113200">MEQIEEKSAINLDDDINIPPPPTMPAWATRELASLAECEGCIAEQKLCHTCGGERKDVYLEEEEAEDEVHIHTSHHRDKTKDSNTWPRKRVRNTQNIATFFPDNSSFDDSETGHRILRGEGSIPENLPPELETVKKCTPLYGQPDWWGEEETYDRNSNSEKPSNLSLQNNVGISESSPPSEIDNSKASVLSKDSLISHKTGEMDTPESPERNSVSTCAPKPADGSISMAFTVEFDEESPKMNISGKLEDFMPSKVRRSFRGRTDKRASKSSEDSFKEEKSSSRGSSPTRKSSSRGSSPARQKKIDELWESSDKARKPMRRNSSGASDYREESKTSHTIKDNQKRKLSSGGLTRGKSLKTKESEVKLEPEVNESASYLIDKMFSSGTTKSPLKSPKSDRFTEHALYREAKLYEFGKDNAKDTSTPKKITRQPLLKKIPTEKEEPVPAKINPVEAPKKTEEDNVSESGTYTIEADAKPKEEEEKAREDIDKAFGISDNYLSQTSNESGIKNQDTVENGDVKLEDIEDQIDELEKVRTRGPVAESLDVEVGSDILTELKIVEDGPITSKQGFVYSNSEKPSNLSLQNNVGISESSPPSEIDNSKASILSKDSLMSHKTSEMDTPESPENNSVSTCAPKPADGSISMAFTVEFDEESPKMNISGKLEDFMPSKVRRSFRGRTDKRASKSSEDSFKEEKSSSRGSSPTRKSSSRGSSPARQKKIDELWESSDKSRKPMRRNSSGASDYREESKTSHTIKELNNQKRKLSSGGLTRGKSLKTKESEVKLEPEVNESASYLIDKMFSSGTTKSPLKSPKSDRFTEHALYREAKLYEFGKDNAKDTSTPKKITRQPLLKKIPAEKEESVPAKIIPIEAPKKQEEDNVSESGTYTIEADVKPKEEEDKAREDIDKAFGITDNYLSQTSNESGIKNQDTVENGDVKLEDIEDQIDELEKVRTCGPVAESLDVEVGSDILTELKIVEDGDDTKSREHSKWMSQLEALTSKSKSPSNDLASPRSNPGKI</sequence>
<proteinExistence type="predicted"/>
<protein>
    <submittedName>
        <fullName evidence="2">Centrosomal protein CEP170</fullName>
    </submittedName>
</protein>
<dbReference type="AlphaFoldDB" id="A0A8B6D5X3"/>
<feature type="compositionally biased region" description="Polar residues" evidence="1">
    <location>
        <begin position="569"/>
        <end position="594"/>
    </location>
</feature>
<evidence type="ECO:0000313" key="3">
    <source>
        <dbReference type="Proteomes" id="UP000596742"/>
    </source>
</evidence>
<name>A0A8B6D5X3_MYTGA</name>
<feature type="region of interest" description="Disordered" evidence="1">
    <location>
        <begin position="833"/>
        <end position="900"/>
    </location>
</feature>
<comment type="caution">
    <text evidence="2">The sequence shown here is derived from an EMBL/GenBank/DDBJ whole genome shotgun (WGS) entry which is preliminary data.</text>
</comment>
<feature type="region of interest" description="Disordered" evidence="1">
    <location>
        <begin position="1"/>
        <end position="25"/>
    </location>
</feature>
<feature type="compositionally biased region" description="Low complexity" evidence="1">
    <location>
        <begin position="282"/>
        <end position="298"/>
    </location>
</feature>
<feature type="region of interest" description="Disordered" evidence="1">
    <location>
        <begin position="569"/>
        <end position="789"/>
    </location>
</feature>
<evidence type="ECO:0000313" key="2">
    <source>
        <dbReference type="EMBL" id="VDI15648.1"/>
    </source>
</evidence>
<feature type="region of interest" description="Disordered" evidence="1">
    <location>
        <begin position="148"/>
        <end position="372"/>
    </location>
</feature>
<feature type="compositionally biased region" description="Basic and acidic residues" evidence="1">
    <location>
        <begin position="302"/>
        <end position="315"/>
    </location>
</feature>
<gene>
    <name evidence="2" type="ORF">MGAL_10B009381</name>
</gene>
<dbReference type="OrthoDB" id="6131500at2759"/>
<organism evidence="2 3">
    <name type="scientific">Mytilus galloprovincialis</name>
    <name type="common">Mediterranean mussel</name>
    <dbReference type="NCBI Taxonomy" id="29158"/>
    <lineage>
        <taxon>Eukaryota</taxon>
        <taxon>Metazoa</taxon>
        <taxon>Spiralia</taxon>
        <taxon>Lophotrochozoa</taxon>
        <taxon>Mollusca</taxon>
        <taxon>Bivalvia</taxon>
        <taxon>Autobranchia</taxon>
        <taxon>Pteriomorphia</taxon>
        <taxon>Mytilida</taxon>
        <taxon>Mytiloidea</taxon>
        <taxon>Mytilidae</taxon>
        <taxon>Mytilinae</taxon>
        <taxon>Mytilus</taxon>
    </lineage>
</organism>
<feature type="compositionally biased region" description="Polar residues" evidence="1">
    <location>
        <begin position="496"/>
        <end position="513"/>
    </location>
</feature>
<dbReference type="EMBL" id="UYJE01002999">
    <property type="protein sequence ID" value="VDI15648.1"/>
    <property type="molecule type" value="Genomic_DNA"/>
</dbReference>